<protein>
    <submittedName>
        <fullName evidence="1">Uncharacterized protein</fullName>
    </submittedName>
</protein>
<reference evidence="1 2" key="1">
    <citation type="journal article" date="2022" name="Plant J.">
        <title>Chromosome-level genome of Camellia lanceoleosa provides a valuable resource for understanding genome evolution and self-incompatibility.</title>
        <authorList>
            <person name="Gong W."/>
            <person name="Xiao S."/>
            <person name="Wang L."/>
            <person name="Liao Z."/>
            <person name="Chang Y."/>
            <person name="Mo W."/>
            <person name="Hu G."/>
            <person name="Li W."/>
            <person name="Zhao G."/>
            <person name="Zhu H."/>
            <person name="Hu X."/>
            <person name="Ji K."/>
            <person name="Xiang X."/>
            <person name="Song Q."/>
            <person name="Yuan D."/>
            <person name="Jin S."/>
            <person name="Zhang L."/>
        </authorList>
    </citation>
    <scope>NUCLEOTIDE SEQUENCE [LARGE SCALE GENOMIC DNA]</scope>
    <source>
        <strain evidence="1">SQ_2022a</strain>
    </source>
</reference>
<comment type="caution">
    <text evidence="1">The sequence shown here is derived from an EMBL/GenBank/DDBJ whole genome shotgun (WGS) entry which is preliminary data.</text>
</comment>
<sequence>MRVAAAILYIVLAIYSLGIQGDVQAYSSISYNVAGATLEKYRDFMEELREIVSRGTRTVNGLPVLKRESEVLVGNRFVLVGLINGNTVTLAIDVVNLYLVAFSGANNKSFFFKDATTLQQDNLFVGTSQTKLSYTSNYVSLENQSGVTRDELPLGPTPLAEAITSLWKGESVAKPLLVVIQMVSEAARFKYIEEQVRKSITAGNTFTPKGLIVSMQNNWSAMSEQVLLSPDGEHFNKSVQLKDDNFEILTINDFTTLSRYTMIAILLNSTKTTSSSYSNIALAEDFFNYELLKL</sequence>
<evidence type="ECO:0000313" key="1">
    <source>
        <dbReference type="EMBL" id="KAI8024751.1"/>
    </source>
</evidence>
<organism evidence="1 2">
    <name type="scientific">Camellia lanceoleosa</name>
    <dbReference type="NCBI Taxonomy" id="1840588"/>
    <lineage>
        <taxon>Eukaryota</taxon>
        <taxon>Viridiplantae</taxon>
        <taxon>Streptophyta</taxon>
        <taxon>Embryophyta</taxon>
        <taxon>Tracheophyta</taxon>
        <taxon>Spermatophyta</taxon>
        <taxon>Magnoliopsida</taxon>
        <taxon>eudicotyledons</taxon>
        <taxon>Gunneridae</taxon>
        <taxon>Pentapetalae</taxon>
        <taxon>asterids</taxon>
        <taxon>Ericales</taxon>
        <taxon>Theaceae</taxon>
        <taxon>Camellia</taxon>
    </lineage>
</organism>
<proteinExistence type="predicted"/>
<gene>
    <name evidence="1" type="ORF">LOK49_LG02G01501</name>
</gene>
<name>A0ACC0IHH4_9ERIC</name>
<accession>A0ACC0IHH4</accession>
<evidence type="ECO:0000313" key="2">
    <source>
        <dbReference type="Proteomes" id="UP001060215"/>
    </source>
</evidence>
<keyword evidence="2" id="KW-1185">Reference proteome</keyword>
<dbReference type="Proteomes" id="UP001060215">
    <property type="component" value="Chromosome 3"/>
</dbReference>
<dbReference type="EMBL" id="CM045760">
    <property type="protein sequence ID" value="KAI8024751.1"/>
    <property type="molecule type" value="Genomic_DNA"/>
</dbReference>